<feature type="region of interest" description="Disordered" evidence="1">
    <location>
        <begin position="67"/>
        <end position="99"/>
    </location>
</feature>
<proteinExistence type="predicted"/>
<dbReference type="RefSeq" id="WP_055065723.1">
    <property type="nucleotide sequence ID" value="NZ_CYZD01000003.1"/>
</dbReference>
<keyword evidence="2" id="KW-0472">Membrane</keyword>
<accession>A0A173ZCB1</accession>
<dbReference type="Pfam" id="PF13791">
    <property type="entry name" value="Sigma_reg_C"/>
    <property type="match status" value="1"/>
</dbReference>
<name>A0A173ZCB1_9FIRM</name>
<evidence type="ECO:0000256" key="2">
    <source>
        <dbReference type="SAM" id="Phobius"/>
    </source>
</evidence>
<gene>
    <name evidence="4" type="ORF">ERS852394_00776</name>
</gene>
<evidence type="ECO:0000256" key="1">
    <source>
        <dbReference type="SAM" id="MobiDB-lite"/>
    </source>
</evidence>
<dbReference type="AlphaFoldDB" id="A0A173ZCB1"/>
<dbReference type="InterPro" id="IPR025672">
    <property type="entry name" value="Sigma_reg_C_dom"/>
</dbReference>
<keyword evidence="2" id="KW-0812">Transmembrane</keyword>
<dbReference type="Proteomes" id="UP000095409">
    <property type="component" value="Unassembled WGS sequence"/>
</dbReference>
<evidence type="ECO:0000313" key="5">
    <source>
        <dbReference type="Proteomes" id="UP000095409"/>
    </source>
</evidence>
<evidence type="ECO:0000313" key="4">
    <source>
        <dbReference type="EMBL" id="CUN72838.1"/>
    </source>
</evidence>
<evidence type="ECO:0000259" key="3">
    <source>
        <dbReference type="Pfam" id="PF13791"/>
    </source>
</evidence>
<reference evidence="4 5" key="1">
    <citation type="submission" date="2015-09" db="EMBL/GenBank/DDBJ databases">
        <authorList>
            <consortium name="Pathogen Informatics"/>
        </authorList>
    </citation>
    <scope>NUCLEOTIDE SEQUENCE [LARGE SCALE GENOMIC DNA]</scope>
    <source>
        <strain evidence="4 5">2789STDY5608837</strain>
    </source>
</reference>
<feature type="domain" description="Sigma factor regulator C-terminal" evidence="3">
    <location>
        <begin position="289"/>
        <end position="447"/>
    </location>
</feature>
<keyword evidence="2" id="KW-1133">Transmembrane helix</keyword>
<dbReference type="EMBL" id="CYZD01000003">
    <property type="protein sequence ID" value="CUN72838.1"/>
    <property type="molecule type" value="Genomic_DNA"/>
</dbReference>
<protein>
    <recommendedName>
        <fullName evidence="3">Sigma factor regulator C-terminal domain-containing protein</fullName>
    </recommendedName>
</protein>
<organism evidence="4 5">
    <name type="scientific">Blautia obeum</name>
    <dbReference type="NCBI Taxonomy" id="40520"/>
    <lineage>
        <taxon>Bacteria</taxon>
        <taxon>Bacillati</taxon>
        <taxon>Bacillota</taxon>
        <taxon>Clostridia</taxon>
        <taxon>Lachnospirales</taxon>
        <taxon>Lachnospiraceae</taxon>
        <taxon>Blautia</taxon>
    </lineage>
</organism>
<feature type="transmembrane region" description="Helical" evidence="2">
    <location>
        <begin position="118"/>
        <end position="141"/>
    </location>
</feature>
<sequence>MTYRELLKLYKQGKLEDSTKKQIEAEIEKQDAISEFLYEEGAIPDFSDLESGQDYFDDLNDKKQWTERQNSKTEDNVEKQSENRIIEKSKSAGDSRNQQEDEFNRQFIKEIQRFIRRAFIKMGLAVGVVVLAVVLSAVFILPKAVSEFYYNPNEAAGQYEEMTTTRMNLDLSVYSELFLPGNHRDQVSAVSRGYGEYDIVIPQTSSWTGKFTSVSGRLVRGKLTLYDNNVLSRPIMQFYLPGDEDAWAAWEVDENGKETKMDTEARKEASIQDSKETIADYNDNDWYLAYVSINDIMDYKDFIEWFQNLSNQKELEWGALWCAVHTEDEDGYCVEPNIGFCPLPSGMSVSWDREKYPYLSLLDNSDLSHVAEANDEETMQTHFTSMLSYIQDHDDILSMMGQTTDSPNRYQDMINFVQKNGLKIHGFAVSAKKKALLELYKEDVVSYIQTTPQN</sequence>